<gene>
    <name evidence="2" type="ORF">EJO69_08765</name>
</gene>
<evidence type="ECO:0000256" key="1">
    <source>
        <dbReference type="SAM" id="MobiDB-lite"/>
    </source>
</evidence>
<organism evidence="2 3">
    <name type="scientific">Flaviflexus salsibiostraticola</name>
    <dbReference type="NCBI Taxonomy" id="1282737"/>
    <lineage>
        <taxon>Bacteria</taxon>
        <taxon>Bacillati</taxon>
        <taxon>Actinomycetota</taxon>
        <taxon>Actinomycetes</taxon>
        <taxon>Actinomycetales</taxon>
        <taxon>Actinomycetaceae</taxon>
        <taxon>Flaviflexus</taxon>
    </lineage>
</organism>
<dbReference type="RefSeq" id="WP_126041084.1">
    <property type="nucleotide sequence ID" value="NZ_CP034438.1"/>
</dbReference>
<name>A0A3Q8WU50_9ACTO</name>
<dbReference type="KEGG" id="fsl:EJO69_08765"/>
<feature type="region of interest" description="Disordered" evidence="1">
    <location>
        <begin position="45"/>
        <end position="83"/>
    </location>
</feature>
<evidence type="ECO:0000313" key="3">
    <source>
        <dbReference type="Proteomes" id="UP000270021"/>
    </source>
</evidence>
<dbReference type="Proteomes" id="UP000270021">
    <property type="component" value="Chromosome"/>
</dbReference>
<feature type="compositionally biased region" description="Low complexity" evidence="1">
    <location>
        <begin position="51"/>
        <end position="62"/>
    </location>
</feature>
<protein>
    <submittedName>
        <fullName evidence="2">Uncharacterized protein</fullName>
    </submittedName>
</protein>
<dbReference type="EMBL" id="CP034438">
    <property type="protein sequence ID" value="AZN30386.1"/>
    <property type="molecule type" value="Genomic_DNA"/>
</dbReference>
<reference evidence="2 3" key="1">
    <citation type="submission" date="2018-12" db="EMBL/GenBank/DDBJ databases">
        <title>Complete genome sequence of Flaviflexus salsibiostraticola KCTC 33148.</title>
        <authorList>
            <person name="Bae J.-W."/>
        </authorList>
    </citation>
    <scope>NUCLEOTIDE SEQUENCE [LARGE SCALE GENOMIC DNA]</scope>
    <source>
        <strain evidence="2 3">KCTC 33148</strain>
    </source>
</reference>
<keyword evidence="3" id="KW-1185">Reference proteome</keyword>
<evidence type="ECO:0000313" key="2">
    <source>
        <dbReference type="EMBL" id="AZN30386.1"/>
    </source>
</evidence>
<accession>A0A3Q8WU50</accession>
<sequence>MKEVYDYRATRFELFLQRLAALFTGEEVVIRERVEVEHLGPTWPDQICGKAPEPSDAEPAAATDEEGFSFSRGKTPGSSLNRDWEEFLGGKELK</sequence>
<proteinExistence type="predicted"/>
<dbReference type="AlphaFoldDB" id="A0A3Q8WU50"/>